<dbReference type="InterPro" id="IPR028098">
    <property type="entry name" value="Glyco_trans_4-like_N"/>
</dbReference>
<keyword evidence="4" id="KW-1185">Reference proteome</keyword>
<evidence type="ECO:0000259" key="1">
    <source>
        <dbReference type="Pfam" id="PF00534"/>
    </source>
</evidence>
<proteinExistence type="predicted"/>
<dbReference type="EMBL" id="FQVQ01000001">
    <property type="protein sequence ID" value="SHE83514.1"/>
    <property type="molecule type" value="Genomic_DNA"/>
</dbReference>
<dbReference type="STRING" id="1124188.SAMN05444377_101381"/>
<dbReference type="SUPFAM" id="SSF53756">
    <property type="entry name" value="UDP-Glycosyltransferase/glycogen phosphorylase"/>
    <property type="match status" value="1"/>
</dbReference>
<name>A0A1M4WQL8_9FLAO</name>
<dbReference type="InterPro" id="IPR050194">
    <property type="entry name" value="Glycosyltransferase_grp1"/>
</dbReference>
<evidence type="ECO:0000313" key="4">
    <source>
        <dbReference type="Proteomes" id="UP000184147"/>
    </source>
</evidence>
<accession>A0A1M4WQL8</accession>
<organism evidence="3 4">
    <name type="scientific">Flavobacterium fontis</name>
    <dbReference type="NCBI Taxonomy" id="1124188"/>
    <lineage>
        <taxon>Bacteria</taxon>
        <taxon>Pseudomonadati</taxon>
        <taxon>Bacteroidota</taxon>
        <taxon>Flavobacteriia</taxon>
        <taxon>Flavobacteriales</taxon>
        <taxon>Flavobacteriaceae</taxon>
        <taxon>Flavobacterium</taxon>
    </lineage>
</organism>
<dbReference type="Pfam" id="PF13439">
    <property type="entry name" value="Glyco_transf_4"/>
    <property type="match status" value="1"/>
</dbReference>
<sequence length="373" mass="42101">MIRILHIVETIGSGGVERRRLLLCKNLDPQKYSQLVVCTQAYGTFKEEFLKYGVEVIEVGVLKSPLDFKIHKKVQRIIREFQPDIIHGAVFEGVTLAAINGFMCRVPYRIIEETSAPSNRSKKANLLMQLFAFLSHRIVAVSPATYMYLTKQLHLPQRKCVLINNGVAMPTFLSNEEKLRVRHQLNLTSEDFVIGSVGRMHDDAVKRFSDCIRVTALLKAQGIPVKLLLVGGGREKKGYEALVHDLNLVHEVIFTDYQNDVQPYYEIMDLFLLLSSTESFGLVLAEAMLHKLPVVATNVGGIPYLVDDNHTGILIKHYSLEAIAEQIITLQSNLLIRKEMGENGFQKAMSNFTETAYCQSVELLYLSLMETLS</sequence>
<evidence type="ECO:0000259" key="2">
    <source>
        <dbReference type="Pfam" id="PF13439"/>
    </source>
</evidence>
<dbReference type="AlphaFoldDB" id="A0A1M4WQL8"/>
<protein>
    <submittedName>
        <fullName evidence="3">Glycosyltransferase involved in cell wall bisynthesis</fullName>
    </submittedName>
</protein>
<dbReference type="Proteomes" id="UP000184147">
    <property type="component" value="Unassembled WGS sequence"/>
</dbReference>
<dbReference type="GO" id="GO:0016758">
    <property type="term" value="F:hexosyltransferase activity"/>
    <property type="evidence" value="ECO:0007669"/>
    <property type="project" value="TreeGrafter"/>
</dbReference>
<dbReference type="PANTHER" id="PTHR45947:SF3">
    <property type="entry name" value="SULFOQUINOVOSYL TRANSFERASE SQD2"/>
    <property type="match status" value="1"/>
</dbReference>
<gene>
    <name evidence="3" type="ORF">SAMN05444377_101381</name>
</gene>
<keyword evidence="3" id="KW-0808">Transferase</keyword>
<dbReference type="InterPro" id="IPR001296">
    <property type="entry name" value="Glyco_trans_1"/>
</dbReference>
<feature type="domain" description="Glycosyltransferase subfamily 4-like N-terminal" evidence="2">
    <location>
        <begin position="14"/>
        <end position="167"/>
    </location>
</feature>
<reference evidence="3 4" key="1">
    <citation type="submission" date="2016-11" db="EMBL/GenBank/DDBJ databases">
        <authorList>
            <person name="Jaros S."/>
            <person name="Januszkiewicz K."/>
            <person name="Wedrychowicz H."/>
        </authorList>
    </citation>
    <scope>NUCLEOTIDE SEQUENCE [LARGE SCALE GENOMIC DNA]</scope>
    <source>
        <strain evidence="3 4">DSM 25660</strain>
    </source>
</reference>
<evidence type="ECO:0000313" key="3">
    <source>
        <dbReference type="EMBL" id="SHE83514.1"/>
    </source>
</evidence>
<feature type="domain" description="Glycosyl transferase family 1" evidence="1">
    <location>
        <begin position="182"/>
        <end position="346"/>
    </location>
</feature>
<dbReference type="PANTHER" id="PTHR45947">
    <property type="entry name" value="SULFOQUINOVOSYL TRANSFERASE SQD2"/>
    <property type="match status" value="1"/>
</dbReference>
<dbReference type="Gene3D" id="3.40.50.2000">
    <property type="entry name" value="Glycogen Phosphorylase B"/>
    <property type="match status" value="2"/>
</dbReference>
<dbReference type="Pfam" id="PF00534">
    <property type="entry name" value="Glycos_transf_1"/>
    <property type="match status" value="1"/>
</dbReference>